<keyword evidence="6" id="KW-1185">Reference proteome</keyword>
<dbReference type="SUPFAM" id="SSF52540">
    <property type="entry name" value="P-loop containing nucleoside triphosphate hydrolases"/>
    <property type="match status" value="1"/>
</dbReference>
<dbReference type="PROSITE" id="PS51193">
    <property type="entry name" value="HELICASE_ATP_BIND_2"/>
    <property type="match status" value="1"/>
</dbReference>
<dbReference type="GO" id="GO:0005524">
    <property type="term" value="F:ATP binding"/>
    <property type="evidence" value="ECO:0007669"/>
    <property type="project" value="UniProtKB-KW"/>
</dbReference>
<evidence type="ECO:0000256" key="3">
    <source>
        <dbReference type="ARBA" id="ARBA00022840"/>
    </source>
</evidence>
<dbReference type="Gene3D" id="3.40.50.300">
    <property type="entry name" value="P-loop containing nucleotide triphosphate hydrolases"/>
    <property type="match status" value="1"/>
</dbReference>
<dbReference type="PANTHER" id="PTHR11472">
    <property type="entry name" value="DNA REPAIR DEAD HELICASE RAD3/XP-D SUBFAMILY MEMBER"/>
    <property type="match status" value="1"/>
</dbReference>
<dbReference type="GO" id="GO:0005634">
    <property type="term" value="C:nucleus"/>
    <property type="evidence" value="ECO:0007669"/>
    <property type="project" value="TreeGrafter"/>
</dbReference>
<dbReference type="InterPro" id="IPR014013">
    <property type="entry name" value="Helic_SF1/SF2_ATP-bd_DinG/Rad3"/>
</dbReference>
<dbReference type="GO" id="GO:1990918">
    <property type="term" value="P:double-strand break repair involved in meiotic recombination"/>
    <property type="evidence" value="ECO:0007669"/>
    <property type="project" value="TreeGrafter"/>
</dbReference>
<evidence type="ECO:0000259" key="4">
    <source>
        <dbReference type="PROSITE" id="PS51193"/>
    </source>
</evidence>
<dbReference type="GO" id="GO:0016787">
    <property type="term" value="F:hydrolase activity"/>
    <property type="evidence" value="ECO:0007669"/>
    <property type="project" value="UniProtKB-KW"/>
</dbReference>
<organism evidence="5 6">
    <name type="scientific">Spermophilus dauricus</name>
    <name type="common">Daurian ground squirrel</name>
    <dbReference type="NCBI Taxonomy" id="99837"/>
    <lineage>
        <taxon>Eukaryota</taxon>
        <taxon>Metazoa</taxon>
        <taxon>Chordata</taxon>
        <taxon>Craniata</taxon>
        <taxon>Vertebrata</taxon>
        <taxon>Euteleostomi</taxon>
        <taxon>Mammalia</taxon>
        <taxon>Eutheria</taxon>
        <taxon>Euarchontoglires</taxon>
        <taxon>Glires</taxon>
        <taxon>Rodentia</taxon>
        <taxon>Sciuromorpha</taxon>
        <taxon>Sciuridae</taxon>
        <taxon>Xerinae</taxon>
        <taxon>Marmotini</taxon>
        <taxon>Spermophilus</taxon>
    </lineage>
</organism>
<dbReference type="GO" id="GO:0006289">
    <property type="term" value="P:nucleotide-excision repair"/>
    <property type="evidence" value="ECO:0007669"/>
    <property type="project" value="TreeGrafter"/>
</dbReference>
<keyword evidence="3" id="KW-0067">ATP-binding</keyword>
<reference evidence="5" key="1">
    <citation type="submission" date="2025-08" db="UniProtKB">
        <authorList>
            <consortium name="Ensembl"/>
        </authorList>
    </citation>
    <scope>IDENTIFICATION</scope>
</reference>
<evidence type="ECO:0000256" key="1">
    <source>
        <dbReference type="ARBA" id="ARBA00022741"/>
    </source>
</evidence>
<dbReference type="InterPro" id="IPR027417">
    <property type="entry name" value="P-loop_NTPase"/>
</dbReference>
<evidence type="ECO:0000313" key="5">
    <source>
        <dbReference type="Ensembl" id="ENSSDAP00000026636.1"/>
    </source>
</evidence>
<dbReference type="InterPro" id="IPR045028">
    <property type="entry name" value="DinG/Rad3-like"/>
</dbReference>
<sequence length="84" mass="9372">MSSMWSEYTICGVKIKFPCKAYPSQLAMMNSIVRGLNGSQHCLLESPTGSGKSLALLCSALAWQQSLNEFHTQRPEPRNFTSFQ</sequence>
<dbReference type="Proteomes" id="UP000694422">
    <property type="component" value="Unplaced"/>
</dbReference>
<name>A0A8C9QQK7_SPEDA</name>
<proteinExistence type="predicted"/>
<keyword evidence="2" id="KW-0378">Hydrolase</keyword>
<feature type="domain" description="Helicase ATP-binding" evidence="4">
    <location>
        <begin position="11"/>
        <end position="84"/>
    </location>
</feature>
<keyword evidence="1" id="KW-0547">Nucleotide-binding</keyword>
<dbReference type="AlphaFoldDB" id="A0A8C9QQK7"/>
<protein>
    <recommendedName>
        <fullName evidence="4">Helicase ATP-binding domain-containing protein</fullName>
    </recommendedName>
</protein>
<dbReference type="GO" id="GO:0003678">
    <property type="term" value="F:DNA helicase activity"/>
    <property type="evidence" value="ECO:0007669"/>
    <property type="project" value="TreeGrafter"/>
</dbReference>
<dbReference type="Ensembl" id="ENSSDAT00000030452.1">
    <property type="protein sequence ID" value="ENSSDAP00000026636.1"/>
    <property type="gene ID" value="ENSSDAG00000024159.1"/>
</dbReference>
<evidence type="ECO:0000313" key="6">
    <source>
        <dbReference type="Proteomes" id="UP000694422"/>
    </source>
</evidence>
<accession>A0A8C9QQK7</accession>
<dbReference type="PANTHER" id="PTHR11472:SF47">
    <property type="entry name" value="FANCONI ANEMIA GROUP J PROTEIN"/>
    <property type="match status" value="1"/>
</dbReference>
<evidence type="ECO:0000256" key="2">
    <source>
        <dbReference type="ARBA" id="ARBA00022801"/>
    </source>
</evidence>
<reference evidence="5" key="2">
    <citation type="submission" date="2025-09" db="UniProtKB">
        <authorList>
            <consortium name="Ensembl"/>
        </authorList>
    </citation>
    <scope>IDENTIFICATION</scope>
</reference>